<evidence type="ECO:0000313" key="2">
    <source>
        <dbReference type="EMBL" id="KAK9685078.1"/>
    </source>
</evidence>
<feature type="coiled-coil region" evidence="1">
    <location>
        <begin position="71"/>
        <end position="98"/>
    </location>
</feature>
<reference evidence="2 3" key="1">
    <citation type="journal article" date="2024" name="BMC Genomics">
        <title>De novo assembly and annotation of Popillia japonica's genome with initial clues to its potential as an invasive pest.</title>
        <authorList>
            <person name="Cucini C."/>
            <person name="Boschi S."/>
            <person name="Funari R."/>
            <person name="Cardaioli E."/>
            <person name="Iannotti N."/>
            <person name="Marturano G."/>
            <person name="Paoli F."/>
            <person name="Bruttini M."/>
            <person name="Carapelli A."/>
            <person name="Frati F."/>
            <person name="Nardi F."/>
        </authorList>
    </citation>
    <scope>NUCLEOTIDE SEQUENCE [LARGE SCALE GENOMIC DNA]</scope>
    <source>
        <strain evidence="2">DMR45628</strain>
    </source>
</reference>
<evidence type="ECO:0000256" key="1">
    <source>
        <dbReference type="SAM" id="Coils"/>
    </source>
</evidence>
<accession>A0AAW1I886</accession>
<dbReference type="AlphaFoldDB" id="A0AAW1I886"/>
<organism evidence="2 3">
    <name type="scientific">Popillia japonica</name>
    <name type="common">Japanese beetle</name>
    <dbReference type="NCBI Taxonomy" id="7064"/>
    <lineage>
        <taxon>Eukaryota</taxon>
        <taxon>Metazoa</taxon>
        <taxon>Ecdysozoa</taxon>
        <taxon>Arthropoda</taxon>
        <taxon>Hexapoda</taxon>
        <taxon>Insecta</taxon>
        <taxon>Pterygota</taxon>
        <taxon>Neoptera</taxon>
        <taxon>Endopterygota</taxon>
        <taxon>Coleoptera</taxon>
        <taxon>Polyphaga</taxon>
        <taxon>Scarabaeiformia</taxon>
        <taxon>Scarabaeidae</taxon>
        <taxon>Rutelinae</taxon>
        <taxon>Popillia</taxon>
    </lineage>
</organism>
<protein>
    <submittedName>
        <fullName evidence="2">Uncharacterized protein</fullName>
    </submittedName>
</protein>
<evidence type="ECO:0000313" key="3">
    <source>
        <dbReference type="Proteomes" id="UP001458880"/>
    </source>
</evidence>
<dbReference type="Pfam" id="PF03564">
    <property type="entry name" value="DUF1759"/>
    <property type="match status" value="1"/>
</dbReference>
<sequence>MKQSLTKFLKYVNDENASGDVSQLKVRLEKIEEIWDKFEIVQTEIENLDASEVDSHAEYREEFEENYYKAVGKAQQIIDNSERKAEQLTNHNAGSNNNTSIATTDVYDRVYTKLHLPTLNLPKFNGEYTKKTIHNNSTLTNVEKFRYLKSVLQDGALQLVSSIETTNDNYAIA</sequence>
<proteinExistence type="predicted"/>
<dbReference type="InterPro" id="IPR005312">
    <property type="entry name" value="DUF1759"/>
</dbReference>
<keyword evidence="1" id="KW-0175">Coiled coil</keyword>
<comment type="caution">
    <text evidence="2">The sequence shown here is derived from an EMBL/GenBank/DDBJ whole genome shotgun (WGS) entry which is preliminary data.</text>
</comment>
<dbReference type="EMBL" id="JASPKY010000812">
    <property type="protein sequence ID" value="KAK9685078.1"/>
    <property type="molecule type" value="Genomic_DNA"/>
</dbReference>
<dbReference type="Proteomes" id="UP001458880">
    <property type="component" value="Unassembled WGS sequence"/>
</dbReference>
<gene>
    <name evidence="2" type="ORF">QE152_g38317</name>
</gene>
<name>A0AAW1I886_POPJA</name>
<keyword evidence="3" id="KW-1185">Reference proteome</keyword>